<organism evidence="1 2">
    <name type="scientific">Sphaerulina musiva (strain SO2202)</name>
    <name type="common">Poplar stem canker fungus</name>
    <name type="synonym">Septoria musiva</name>
    <dbReference type="NCBI Taxonomy" id="692275"/>
    <lineage>
        <taxon>Eukaryota</taxon>
        <taxon>Fungi</taxon>
        <taxon>Dikarya</taxon>
        <taxon>Ascomycota</taxon>
        <taxon>Pezizomycotina</taxon>
        <taxon>Dothideomycetes</taxon>
        <taxon>Dothideomycetidae</taxon>
        <taxon>Mycosphaerellales</taxon>
        <taxon>Mycosphaerellaceae</taxon>
        <taxon>Sphaerulina</taxon>
    </lineage>
</organism>
<name>N1QFX9_SPHMS</name>
<keyword evidence="2" id="KW-1185">Reference proteome</keyword>
<dbReference type="EMBL" id="KB456265">
    <property type="protein sequence ID" value="EMF12228.1"/>
    <property type="molecule type" value="Genomic_DNA"/>
</dbReference>
<reference evidence="1 2" key="1">
    <citation type="journal article" date="2012" name="PLoS Pathog.">
        <title>Diverse lifestyles and strategies of plant pathogenesis encoded in the genomes of eighteen Dothideomycetes fungi.</title>
        <authorList>
            <person name="Ohm R.A."/>
            <person name="Feau N."/>
            <person name="Henrissat B."/>
            <person name="Schoch C.L."/>
            <person name="Horwitz B.A."/>
            <person name="Barry K.W."/>
            <person name="Condon B.J."/>
            <person name="Copeland A.C."/>
            <person name="Dhillon B."/>
            <person name="Glaser F."/>
            <person name="Hesse C.N."/>
            <person name="Kosti I."/>
            <person name="LaButti K."/>
            <person name="Lindquist E.A."/>
            <person name="Lucas S."/>
            <person name="Salamov A.A."/>
            <person name="Bradshaw R.E."/>
            <person name="Ciuffetti L."/>
            <person name="Hamelin R.C."/>
            <person name="Kema G.H.J."/>
            <person name="Lawrence C."/>
            <person name="Scott J.A."/>
            <person name="Spatafora J.W."/>
            <person name="Turgeon B.G."/>
            <person name="de Wit P.J.G.M."/>
            <person name="Zhong S."/>
            <person name="Goodwin S.B."/>
            <person name="Grigoriev I.V."/>
        </authorList>
    </citation>
    <scope>NUCLEOTIDE SEQUENCE [LARGE SCALE GENOMIC DNA]</scope>
    <source>
        <strain evidence="1 2">SO2202</strain>
    </source>
</reference>
<protein>
    <submittedName>
        <fullName evidence="1">Uncharacterized protein</fullName>
    </submittedName>
</protein>
<accession>N1QFX9</accession>
<evidence type="ECO:0000313" key="1">
    <source>
        <dbReference type="EMBL" id="EMF12228.1"/>
    </source>
</evidence>
<dbReference type="AlphaFoldDB" id="N1QFX9"/>
<sequence length="116" mass="12933">MLMSTHANWPMNGRPSRVIECTSYNRLRSQGRWLTKWSRRLNTSNMKMPSSGVRTGCGNEELAATILNIHKTDLPGHVYKCVRGAGQATSAETQVIILAAYLSSVVAEKTLTVQYY</sequence>
<dbReference type="GeneID" id="27897897"/>
<dbReference type="Proteomes" id="UP000016931">
    <property type="component" value="Unassembled WGS sequence"/>
</dbReference>
<evidence type="ECO:0000313" key="2">
    <source>
        <dbReference type="Proteomes" id="UP000016931"/>
    </source>
</evidence>
<gene>
    <name evidence="1" type="ORF">SEPMUDRAFT_109005</name>
</gene>
<dbReference type="HOGENOM" id="CLU_2098363_0_0_1"/>
<proteinExistence type="predicted"/>
<dbReference type="RefSeq" id="XP_016760349.1">
    <property type="nucleotide sequence ID" value="XM_016900760.1"/>
</dbReference>